<dbReference type="PROSITE" id="PS00383">
    <property type="entry name" value="TYR_PHOSPHATASE_1"/>
    <property type="match status" value="1"/>
</dbReference>
<evidence type="ECO:0000313" key="5">
    <source>
        <dbReference type="EMBL" id="ORY86807.1"/>
    </source>
</evidence>
<evidence type="ECO:0000259" key="3">
    <source>
        <dbReference type="PROSITE" id="PS50056"/>
    </source>
</evidence>
<dbReference type="RefSeq" id="XP_040727663.1">
    <property type="nucleotide sequence ID" value="XM_040870335.1"/>
</dbReference>
<accession>A0A1Y2FT93</accession>
<dbReference type="OrthoDB" id="16692at2759"/>
<organism evidence="5 6">
    <name type="scientific">Protomyces lactucae-debilis</name>
    <dbReference type="NCBI Taxonomy" id="2754530"/>
    <lineage>
        <taxon>Eukaryota</taxon>
        <taxon>Fungi</taxon>
        <taxon>Dikarya</taxon>
        <taxon>Ascomycota</taxon>
        <taxon>Taphrinomycotina</taxon>
        <taxon>Taphrinomycetes</taxon>
        <taxon>Taphrinales</taxon>
        <taxon>Protomycetaceae</taxon>
        <taxon>Protomyces</taxon>
    </lineage>
</organism>
<dbReference type="GeneID" id="63786934"/>
<comment type="caution">
    <text evidence="5">The sequence shown here is derived from an EMBL/GenBank/DDBJ whole genome shotgun (WGS) entry which is preliminary data.</text>
</comment>
<reference evidence="5 6" key="1">
    <citation type="submission" date="2016-07" db="EMBL/GenBank/DDBJ databases">
        <title>Pervasive Adenine N6-methylation of Active Genes in Fungi.</title>
        <authorList>
            <consortium name="DOE Joint Genome Institute"/>
            <person name="Mondo S.J."/>
            <person name="Dannebaum R.O."/>
            <person name="Kuo R.C."/>
            <person name="Labutti K."/>
            <person name="Haridas S."/>
            <person name="Kuo A."/>
            <person name="Salamov A."/>
            <person name="Ahrendt S.R."/>
            <person name="Lipzen A."/>
            <person name="Sullivan W."/>
            <person name="Andreopoulos W.B."/>
            <person name="Clum A."/>
            <person name="Lindquist E."/>
            <person name="Daum C."/>
            <person name="Ramamoorthy G.K."/>
            <person name="Gryganskyi A."/>
            <person name="Culley D."/>
            <person name="Magnuson J.K."/>
            <person name="James T.Y."/>
            <person name="O'Malley M.A."/>
            <person name="Stajich J.E."/>
            <person name="Spatafora J.W."/>
            <person name="Visel A."/>
            <person name="Grigoriev I.V."/>
        </authorList>
    </citation>
    <scope>NUCLEOTIDE SEQUENCE [LARGE SCALE GENOMIC DNA]</scope>
    <source>
        <strain evidence="5 6">12-1054</strain>
    </source>
</reference>
<dbReference type="Gene3D" id="3.90.190.10">
    <property type="entry name" value="Protein tyrosine phosphatase superfamily"/>
    <property type="match status" value="1"/>
</dbReference>
<dbReference type="GO" id="GO:0004725">
    <property type="term" value="F:protein tyrosine phosphatase activity"/>
    <property type="evidence" value="ECO:0007669"/>
    <property type="project" value="TreeGrafter"/>
</dbReference>
<dbReference type="Proteomes" id="UP000193685">
    <property type="component" value="Unassembled WGS sequence"/>
</dbReference>
<dbReference type="GO" id="GO:0005829">
    <property type="term" value="C:cytosol"/>
    <property type="evidence" value="ECO:0007669"/>
    <property type="project" value="TreeGrafter"/>
</dbReference>
<dbReference type="InterPro" id="IPR000387">
    <property type="entry name" value="Tyr_Pase_dom"/>
</dbReference>
<dbReference type="AlphaFoldDB" id="A0A1Y2FT93"/>
<dbReference type="SUPFAM" id="SSF52799">
    <property type="entry name" value="(Phosphotyrosine protein) phosphatases II"/>
    <property type="match status" value="1"/>
</dbReference>
<sequence>MSLPSLRWPETLYRNSLKKVRLFLDKEPSGRTDWRVFDLRAEGAGYEDADLGGRVRHLGFVDHHPPPFALLPELIDALHEHLDAPDIVKPVYATEDNLVADGAPEAGCKANGKLAVIHCKAGKGRSGLTTCSYLVTHRGFREENARALFTERRMRKGFGEGVSIPSQRRYLRYVQRWVDEGRIYKPTRVRIDRLEVSNLRGGCVLAIKGFQQDGGEIIPIYRFDDPREIEPDSTSDVVILRPTKPIEVDSDLCISLERGKAFAHFWLNAFFERGKPFKIEWDEVDGWRGTKLRGPFRAYDSVRVHFTEL</sequence>
<protein>
    <recommendedName>
        <fullName evidence="1">phosphatidylinositol-3,4,5-trisphosphate 3-phosphatase</fullName>
        <ecNumber evidence="1">3.1.3.67</ecNumber>
    </recommendedName>
</protein>
<dbReference type="InterPro" id="IPR016130">
    <property type="entry name" value="Tyr_Pase_AS"/>
</dbReference>
<dbReference type="InterPro" id="IPR029021">
    <property type="entry name" value="Prot-tyrosine_phosphatase-like"/>
</dbReference>
<keyword evidence="2" id="KW-0378">Hydrolase</keyword>
<evidence type="ECO:0000256" key="1">
    <source>
        <dbReference type="ARBA" id="ARBA00013015"/>
    </source>
</evidence>
<dbReference type="InterPro" id="IPR029023">
    <property type="entry name" value="Tensin_phosphatase"/>
</dbReference>
<dbReference type="OMA" id="YIESWYR"/>
<gene>
    <name evidence="5" type="ORF">BCR37DRAFT_385281</name>
</gene>
<feature type="domain" description="Tyrosine specific protein phosphatases" evidence="3">
    <location>
        <begin position="85"/>
        <end position="153"/>
    </location>
</feature>
<proteinExistence type="predicted"/>
<dbReference type="GO" id="GO:0005886">
    <property type="term" value="C:plasma membrane"/>
    <property type="evidence" value="ECO:0007669"/>
    <property type="project" value="TreeGrafter"/>
</dbReference>
<feature type="domain" description="Phosphatase tensin-type" evidence="4">
    <location>
        <begin position="1"/>
        <end position="181"/>
    </location>
</feature>
<evidence type="ECO:0000259" key="4">
    <source>
        <dbReference type="PROSITE" id="PS51181"/>
    </source>
</evidence>
<dbReference type="PROSITE" id="PS51181">
    <property type="entry name" value="PPASE_TENSIN"/>
    <property type="match status" value="1"/>
</dbReference>
<dbReference type="GO" id="GO:0043491">
    <property type="term" value="P:phosphatidylinositol 3-kinase/protein kinase B signal transduction"/>
    <property type="evidence" value="ECO:0007669"/>
    <property type="project" value="TreeGrafter"/>
</dbReference>
<dbReference type="EMBL" id="MCFI01000002">
    <property type="protein sequence ID" value="ORY86807.1"/>
    <property type="molecule type" value="Genomic_DNA"/>
</dbReference>
<dbReference type="GO" id="GO:0016314">
    <property type="term" value="F:phosphatidylinositol-3,4,5-trisphosphate 3-phosphatase activity"/>
    <property type="evidence" value="ECO:0007669"/>
    <property type="project" value="UniProtKB-EC"/>
</dbReference>
<dbReference type="GO" id="GO:0051896">
    <property type="term" value="P:regulation of phosphatidylinositol 3-kinase/protein kinase B signal transduction"/>
    <property type="evidence" value="ECO:0007669"/>
    <property type="project" value="TreeGrafter"/>
</dbReference>
<dbReference type="GO" id="GO:0005634">
    <property type="term" value="C:nucleus"/>
    <property type="evidence" value="ECO:0007669"/>
    <property type="project" value="TreeGrafter"/>
</dbReference>
<dbReference type="PANTHER" id="PTHR12305">
    <property type="entry name" value="PHOSPHATASE WITH HOMOLOGY TO TENSIN"/>
    <property type="match status" value="1"/>
</dbReference>
<evidence type="ECO:0000313" key="6">
    <source>
        <dbReference type="Proteomes" id="UP000193685"/>
    </source>
</evidence>
<dbReference type="STRING" id="56484.A0A1Y2FT93"/>
<dbReference type="EC" id="3.1.3.67" evidence="1"/>
<dbReference type="PANTHER" id="PTHR12305:SF81">
    <property type="entry name" value="PHOSPHATIDYLINOSITOL 3,4,5-TRISPHOSPHATE 3-PHOSPHATASE AND DUAL-SPECIFICITY PROTEIN PHOSPHATASE PTEN"/>
    <property type="match status" value="1"/>
</dbReference>
<dbReference type="PROSITE" id="PS50056">
    <property type="entry name" value="TYR_PHOSPHATASE_2"/>
    <property type="match status" value="1"/>
</dbReference>
<dbReference type="CDD" id="cd14497">
    <property type="entry name" value="PTP_PTEN-like"/>
    <property type="match status" value="1"/>
</dbReference>
<name>A0A1Y2FT93_PROLT</name>
<dbReference type="GO" id="GO:0042995">
    <property type="term" value="C:cell projection"/>
    <property type="evidence" value="ECO:0007669"/>
    <property type="project" value="TreeGrafter"/>
</dbReference>
<keyword evidence="6" id="KW-1185">Reference proteome</keyword>
<dbReference type="GO" id="GO:0046856">
    <property type="term" value="P:phosphatidylinositol dephosphorylation"/>
    <property type="evidence" value="ECO:0007669"/>
    <property type="project" value="TreeGrafter"/>
</dbReference>
<evidence type="ECO:0000256" key="2">
    <source>
        <dbReference type="ARBA" id="ARBA00022801"/>
    </source>
</evidence>
<dbReference type="InterPro" id="IPR051281">
    <property type="entry name" value="Dual-spec_lipid-protein_phosph"/>
</dbReference>